<dbReference type="Pfam" id="PF07331">
    <property type="entry name" value="TctB"/>
    <property type="match status" value="1"/>
</dbReference>
<dbReference type="AlphaFoldDB" id="A0A4R1HFW5"/>
<dbReference type="InterPro" id="IPR009936">
    <property type="entry name" value="DUF1468"/>
</dbReference>
<feature type="domain" description="DUF1468" evidence="2">
    <location>
        <begin position="15"/>
        <end position="147"/>
    </location>
</feature>
<keyword evidence="4" id="KW-1185">Reference proteome</keyword>
<evidence type="ECO:0000313" key="4">
    <source>
        <dbReference type="Proteomes" id="UP000295030"/>
    </source>
</evidence>
<evidence type="ECO:0000313" key="3">
    <source>
        <dbReference type="EMBL" id="TCK19731.1"/>
    </source>
</evidence>
<keyword evidence="1" id="KW-0472">Membrane</keyword>
<protein>
    <submittedName>
        <fullName evidence="3">Putative tricarboxylic transport membrane protein</fullName>
    </submittedName>
</protein>
<keyword evidence="1" id="KW-1133">Transmembrane helix</keyword>
<sequence length="153" mass="15583">MPLNRDVLTAGLATAFALTLLAFGSYLPVGTAVRMGPGFIPRAVAIGLLAVAVLILIKALLARPARADDAAPEAPIHWRGAASISLGVLTFALLIQPIGLLASATATVFFSSLAQQGEGWAERVVLAGSLAAIAGAVFAYGLGLPLPILPNFL</sequence>
<feature type="transmembrane region" description="Helical" evidence="1">
    <location>
        <begin position="124"/>
        <end position="149"/>
    </location>
</feature>
<proteinExistence type="predicted"/>
<evidence type="ECO:0000256" key="1">
    <source>
        <dbReference type="SAM" id="Phobius"/>
    </source>
</evidence>
<gene>
    <name evidence="3" type="ORF">EV667_4184</name>
</gene>
<feature type="transmembrane region" description="Helical" evidence="1">
    <location>
        <begin position="82"/>
        <end position="104"/>
    </location>
</feature>
<feature type="transmembrane region" description="Helical" evidence="1">
    <location>
        <begin position="7"/>
        <end position="27"/>
    </location>
</feature>
<dbReference type="EMBL" id="SMFY01000005">
    <property type="protein sequence ID" value="TCK19731.1"/>
    <property type="molecule type" value="Genomic_DNA"/>
</dbReference>
<name>A0A4R1HFW5_ANCAQ</name>
<keyword evidence="1" id="KW-0812">Transmembrane</keyword>
<dbReference type="RefSeq" id="WP_131837228.1">
    <property type="nucleotide sequence ID" value="NZ_SMFY01000005.1"/>
</dbReference>
<comment type="caution">
    <text evidence="3">The sequence shown here is derived from an EMBL/GenBank/DDBJ whole genome shotgun (WGS) entry which is preliminary data.</text>
</comment>
<evidence type="ECO:0000259" key="2">
    <source>
        <dbReference type="Pfam" id="PF07331"/>
    </source>
</evidence>
<feature type="transmembrane region" description="Helical" evidence="1">
    <location>
        <begin position="39"/>
        <end position="61"/>
    </location>
</feature>
<dbReference type="Proteomes" id="UP000295030">
    <property type="component" value="Unassembled WGS sequence"/>
</dbReference>
<dbReference type="OrthoDB" id="5186924at2"/>
<reference evidence="3 4" key="1">
    <citation type="submission" date="2019-03" db="EMBL/GenBank/DDBJ databases">
        <title>Genomic Encyclopedia of Type Strains, Phase IV (KMG-IV): sequencing the most valuable type-strain genomes for metagenomic binning, comparative biology and taxonomic classification.</title>
        <authorList>
            <person name="Goeker M."/>
        </authorList>
    </citation>
    <scope>NUCLEOTIDE SEQUENCE [LARGE SCALE GENOMIC DNA]</scope>
    <source>
        <strain evidence="3 4">DSM 101</strain>
    </source>
</reference>
<organism evidence="3 4">
    <name type="scientific">Ancylobacter aquaticus</name>
    <dbReference type="NCBI Taxonomy" id="100"/>
    <lineage>
        <taxon>Bacteria</taxon>
        <taxon>Pseudomonadati</taxon>
        <taxon>Pseudomonadota</taxon>
        <taxon>Alphaproteobacteria</taxon>
        <taxon>Hyphomicrobiales</taxon>
        <taxon>Xanthobacteraceae</taxon>
        <taxon>Ancylobacter</taxon>
    </lineage>
</organism>
<accession>A0A4R1HFW5</accession>